<keyword evidence="7 14" id="KW-0645">Protease</keyword>
<sequence>MAFTTLVAAALAAASFCNATPVGRPGHLSVRSPADPKITIDFKEASAPSRLTHICETTPGVKSYSGYVNLPASAAEGRAYDVHTFFWGGPGAPSVVAALNENGPCTIAPNSRDTVLNPWSWNNEVNMLYIDQPVQTGFSYDKLINGTINEPANPFLVTPTKPGEQAKVNATTLAGVFPSQEQVSTANTTGTAAHAAWQFMQTWMSEFPHYKPKTNKFSIWTESYGGHYGPSFAAYFDKQNTLLASKKISNAIPLSLDTLGLVNTCIDAEVQIPFYPETAYNNTYGLQIINETAYKAAVASWPKCQQMIHQCRNLAAQKDPENLGISKEVNDACALTFKSCFDTVHKPYNVNLHNPFDFTAPSIGFFPPKYAAGYLNSKKVQQALGVPLNFTGLAAGVSQVFDKTGDFIVGNSIASLGHLLDKGVKVAMMYGDRDYQCNWRGGEAVSLNISSKYTADFRKAGYTDIHTGKNETGGMVRQFGNLSFSRVYNAGHEVPAYQPETAYRIFMRAMSNKDVATGTKSTKGGCKKPYGTTGPADISGVKNKLPAPHKAECYFWDILETCMPDQKQIIQSGKAIFKDFVMKGYTAANGTAVYYS</sequence>
<evidence type="ECO:0000313" key="15">
    <source>
        <dbReference type="EMBL" id="KAK8124055.1"/>
    </source>
</evidence>
<keyword evidence="4" id="KW-1003">Cell membrane</keyword>
<proteinExistence type="inferred from homology"/>
<dbReference type="GO" id="GO:0006508">
    <property type="term" value="P:proteolysis"/>
    <property type="evidence" value="ECO:0007669"/>
    <property type="project" value="UniProtKB-KW"/>
</dbReference>
<dbReference type="PRINTS" id="PR00724">
    <property type="entry name" value="CRBOXYPTASEC"/>
</dbReference>
<dbReference type="SUPFAM" id="SSF53474">
    <property type="entry name" value="alpha/beta-Hydrolases"/>
    <property type="match status" value="1"/>
</dbReference>
<keyword evidence="9 14" id="KW-0378">Hydrolase</keyword>
<dbReference type="PROSITE" id="PS00560">
    <property type="entry name" value="CARBOXYPEPT_SER_HIS"/>
    <property type="match status" value="1"/>
</dbReference>
<evidence type="ECO:0000256" key="5">
    <source>
        <dbReference type="ARBA" id="ARBA00022622"/>
    </source>
</evidence>
<keyword evidence="5" id="KW-0336">GPI-anchor</keyword>
<name>A0AAW0R508_9PEZI</name>
<keyword evidence="6 14" id="KW-0121">Carboxypeptidase</keyword>
<evidence type="ECO:0000256" key="4">
    <source>
        <dbReference type="ARBA" id="ARBA00022475"/>
    </source>
</evidence>
<dbReference type="InterPro" id="IPR033124">
    <property type="entry name" value="Ser_caboxypep_his_AS"/>
</dbReference>
<organism evidence="15 16">
    <name type="scientific">Apiospora kogelbergensis</name>
    <dbReference type="NCBI Taxonomy" id="1337665"/>
    <lineage>
        <taxon>Eukaryota</taxon>
        <taxon>Fungi</taxon>
        <taxon>Dikarya</taxon>
        <taxon>Ascomycota</taxon>
        <taxon>Pezizomycotina</taxon>
        <taxon>Sordariomycetes</taxon>
        <taxon>Xylariomycetidae</taxon>
        <taxon>Amphisphaeriales</taxon>
        <taxon>Apiosporaceae</taxon>
        <taxon>Apiospora</taxon>
    </lineage>
</organism>
<comment type="similarity">
    <text evidence="3 14">Belongs to the peptidase S10 family.</text>
</comment>
<evidence type="ECO:0000256" key="3">
    <source>
        <dbReference type="ARBA" id="ARBA00009431"/>
    </source>
</evidence>
<evidence type="ECO:0000256" key="9">
    <source>
        <dbReference type="ARBA" id="ARBA00022801"/>
    </source>
</evidence>
<reference evidence="15 16" key="1">
    <citation type="submission" date="2023-01" db="EMBL/GenBank/DDBJ databases">
        <title>Analysis of 21 Apiospora genomes using comparative genomics revels a genus with tremendous synthesis potential of carbohydrate active enzymes and secondary metabolites.</title>
        <authorList>
            <person name="Sorensen T."/>
        </authorList>
    </citation>
    <scope>NUCLEOTIDE SEQUENCE [LARGE SCALE GENOMIC DNA]</scope>
    <source>
        <strain evidence="15 16">CBS 117206</strain>
    </source>
</reference>
<evidence type="ECO:0000256" key="8">
    <source>
        <dbReference type="ARBA" id="ARBA00022729"/>
    </source>
</evidence>
<dbReference type="Pfam" id="PF00450">
    <property type="entry name" value="Peptidase_S10"/>
    <property type="match status" value="1"/>
</dbReference>
<keyword evidence="11" id="KW-0325">Glycoprotein</keyword>
<keyword evidence="16" id="KW-1185">Reference proteome</keyword>
<evidence type="ECO:0000256" key="7">
    <source>
        <dbReference type="ARBA" id="ARBA00022670"/>
    </source>
</evidence>
<dbReference type="Proteomes" id="UP001392437">
    <property type="component" value="Unassembled WGS sequence"/>
</dbReference>
<dbReference type="AlphaFoldDB" id="A0AAW0R508"/>
<feature type="signal peptide" evidence="14">
    <location>
        <begin position="1"/>
        <end position="19"/>
    </location>
</feature>
<dbReference type="InterPro" id="IPR001563">
    <property type="entry name" value="Peptidase_S10"/>
</dbReference>
<dbReference type="PROSITE" id="PS00131">
    <property type="entry name" value="CARBOXYPEPT_SER_SER"/>
    <property type="match status" value="1"/>
</dbReference>
<evidence type="ECO:0000256" key="11">
    <source>
        <dbReference type="ARBA" id="ARBA00023180"/>
    </source>
</evidence>
<evidence type="ECO:0000256" key="1">
    <source>
        <dbReference type="ARBA" id="ARBA00001003"/>
    </source>
</evidence>
<dbReference type="PANTHER" id="PTHR11802">
    <property type="entry name" value="SERINE PROTEASE FAMILY S10 SERINE CARBOXYPEPTIDASE"/>
    <property type="match status" value="1"/>
</dbReference>
<dbReference type="Gene3D" id="3.40.50.1820">
    <property type="entry name" value="alpha/beta hydrolase"/>
    <property type="match status" value="1"/>
</dbReference>
<comment type="caution">
    <text evidence="15">The sequence shown here is derived from an EMBL/GenBank/DDBJ whole genome shotgun (WGS) entry which is preliminary data.</text>
</comment>
<comment type="subcellular location">
    <subcellularLocation>
        <location evidence="2">Cell membrane</location>
        <topology evidence="2">Lipid-anchor</topology>
        <topology evidence="2">GPI-anchor</topology>
    </subcellularLocation>
</comment>
<dbReference type="GO" id="GO:0005886">
    <property type="term" value="C:plasma membrane"/>
    <property type="evidence" value="ECO:0007669"/>
    <property type="project" value="UniProtKB-SubCell"/>
</dbReference>
<dbReference type="InterPro" id="IPR018202">
    <property type="entry name" value="Ser_caboxypep_ser_AS"/>
</dbReference>
<evidence type="ECO:0000256" key="6">
    <source>
        <dbReference type="ARBA" id="ARBA00022645"/>
    </source>
</evidence>
<evidence type="ECO:0000256" key="13">
    <source>
        <dbReference type="ARBA" id="ARBA00037356"/>
    </source>
</evidence>
<evidence type="ECO:0000313" key="16">
    <source>
        <dbReference type="Proteomes" id="UP001392437"/>
    </source>
</evidence>
<gene>
    <name evidence="15" type="ORF">PG999_003973</name>
</gene>
<accession>A0AAW0R508</accession>
<feature type="chain" id="PRO_5043088377" description="Carboxypeptidase" evidence="14">
    <location>
        <begin position="20"/>
        <end position="596"/>
    </location>
</feature>
<keyword evidence="12" id="KW-0449">Lipoprotein</keyword>
<dbReference type="EC" id="3.4.16.-" evidence="14"/>
<dbReference type="InterPro" id="IPR029058">
    <property type="entry name" value="AB_hydrolase_fold"/>
</dbReference>
<evidence type="ECO:0000256" key="12">
    <source>
        <dbReference type="ARBA" id="ARBA00023288"/>
    </source>
</evidence>
<dbReference type="GO" id="GO:0098552">
    <property type="term" value="C:side of membrane"/>
    <property type="evidence" value="ECO:0007669"/>
    <property type="project" value="UniProtKB-KW"/>
</dbReference>
<comment type="function">
    <text evidence="13">Extracellular serine carboxypeptidase that contributes to pathogenicity.</text>
</comment>
<evidence type="ECO:0000256" key="14">
    <source>
        <dbReference type="RuleBase" id="RU361156"/>
    </source>
</evidence>
<evidence type="ECO:0000256" key="10">
    <source>
        <dbReference type="ARBA" id="ARBA00023026"/>
    </source>
</evidence>
<dbReference type="PANTHER" id="PTHR11802:SF189">
    <property type="entry name" value="CARBOXYPEPTIDASE"/>
    <property type="match status" value="1"/>
</dbReference>
<comment type="catalytic activity">
    <reaction evidence="1">
        <text>Preferential release of a C-terminal arginine or lysine residue.</text>
        <dbReference type="EC" id="3.4.16.6"/>
    </reaction>
</comment>
<evidence type="ECO:0000256" key="2">
    <source>
        <dbReference type="ARBA" id="ARBA00004609"/>
    </source>
</evidence>
<keyword evidence="8 14" id="KW-0732">Signal</keyword>
<protein>
    <recommendedName>
        <fullName evidence="14">Carboxypeptidase</fullName>
        <ecNumber evidence="14">3.4.16.-</ecNumber>
    </recommendedName>
</protein>
<keyword evidence="5" id="KW-0472">Membrane</keyword>
<dbReference type="GO" id="GO:0004185">
    <property type="term" value="F:serine-type carboxypeptidase activity"/>
    <property type="evidence" value="ECO:0007669"/>
    <property type="project" value="UniProtKB-UniRule"/>
</dbReference>
<dbReference type="GO" id="GO:0000324">
    <property type="term" value="C:fungal-type vacuole"/>
    <property type="evidence" value="ECO:0007669"/>
    <property type="project" value="TreeGrafter"/>
</dbReference>
<dbReference type="EMBL" id="JAQQWP010000003">
    <property type="protein sequence ID" value="KAK8124055.1"/>
    <property type="molecule type" value="Genomic_DNA"/>
</dbReference>
<keyword evidence="10" id="KW-0843">Virulence</keyword>